<gene>
    <name evidence="1" type="ORF">EVAR_60945_1</name>
</gene>
<keyword evidence="2" id="KW-1185">Reference proteome</keyword>
<accession>A0A4C1XTP3</accession>
<organism evidence="1 2">
    <name type="scientific">Eumeta variegata</name>
    <name type="common">Bagworm moth</name>
    <name type="synonym">Eumeta japonica</name>
    <dbReference type="NCBI Taxonomy" id="151549"/>
    <lineage>
        <taxon>Eukaryota</taxon>
        <taxon>Metazoa</taxon>
        <taxon>Ecdysozoa</taxon>
        <taxon>Arthropoda</taxon>
        <taxon>Hexapoda</taxon>
        <taxon>Insecta</taxon>
        <taxon>Pterygota</taxon>
        <taxon>Neoptera</taxon>
        <taxon>Endopterygota</taxon>
        <taxon>Lepidoptera</taxon>
        <taxon>Glossata</taxon>
        <taxon>Ditrysia</taxon>
        <taxon>Tineoidea</taxon>
        <taxon>Psychidae</taxon>
        <taxon>Oiketicinae</taxon>
        <taxon>Eumeta</taxon>
    </lineage>
</organism>
<dbReference type="AlphaFoldDB" id="A0A4C1XTP3"/>
<evidence type="ECO:0000313" key="2">
    <source>
        <dbReference type="Proteomes" id="UP000299102"/>
    </source>
</evidence>
<proteinExistence type="predicted"/>
<comment type="caution">
    <text evidence="1">The sequence shown here is derived from an EMBL/GenBank/DDBJ whole genome shotgun (WGS) entry which is preliminary data.</text>
</comment>
<name>A0A4C1XTP3_EUMVA</name>
<reference evidence="1 2" key="1">
    <citation type="journal article" date="2019" name="Commun. Biol.">
        <title>The bagworm genome reveals a unique fibroin gene that provides high tensile strength.</title>
        <authorList>
            <person name="Kono N."/>
            <person name="Nakamura H."/>
            <person name="Ohtoshi R."/>
            <person name="Tomita M."/>
            <person name="Numata K."/>
            <person name="Arakawa K."/>
        </authorList>
    </citation>
    <scope>NUCLEOTIDE SEQUENCE [LARGE SCALE GENOMIC DNA]</scope>
</reference>
<evidence type="ECO:0000313" key="1">
    <source>
        <dbReference type="EMBL" id="GBP66888.1"/>
    </source>
</evidence>
<protein>
    <submittedName>
        <fullName evidence="1">Uncharacterized protein</fullName>
    </submittedName>
</protein>
<dbReference type="EMBL" id="BGZK01000971">
    <property type="protein sequence ID" value="GBP66888.1"/>
    <property type="molecule type" value="Genomic_DNA"/>
</dbReference>
<dbReference type="Proteomes" id="UP000299102">
    <property type="component" value="Unassembled WGS sequence"/>
</dbReference>
<sequence>MANDFGLFTCLPGLPGLPGKRSRTSRRSILSLRNEFKYSEMRVWRTLVAKALVRAAATKGLRRAGPAPAAARGSPISIK</sequence>